<name>A0A7J5UL49_9MICO</name>
<dbReference type="Proteomes" id="UP000451860">
    <property type="component" value="Unassembled WGS sequence"/>
</dbReference>
<sequence>MRVLVAFAGGLGHYGPLAPVARALVASGHEVRVACQASAAPAVAADGLDVVVTSAETAGPVRLSALLPLDLDREDRALREGYAGRTARSRAADLLALAARWRPDVVVCDEVDFGAMVAAERLGVPHATVLVMAAGTFVREAVVGEPLRALRAAHGLPDEPPLAMLARHLVLCPFPPSFRDPAAPLPATARLLRPGAGAGAR</sequence>
<dbReference type="AlphaFoldDB" id="A0A7J5UL49"/>
<organism evidence="3 4">
    <name type="scientific">Georgenia thermotolerans</name>
    <dbReference type="NCBI Taxonomy" id="527326"/>
    <lineage>
        <taxon>Bacteria</taxon>
        <taxon>Bacillati</taxon>
        <taxon>Actinomycetota</taxon>
        <taxon>Actinomycetes</taxon>
        <taxon>Micrococcales</taxon>
        <taxon>Bogoriellaceae</taxon>
        <taxon>Georgenia</taxon>
    </lineage>
</organism>
<evidence type="ECO:0000313" key="4">
    <source>
        <dbReference type="Proteomes" id="UP000451860"/>
    </source>
</evidence>
<protein>
    <submittedName>
        <fullName evidence="3">Glycosyltransferase</fullName>
    </submittedName>
</protein>
<gene>
    <name evidence="3" type="ORF">GB883_18490</name>
</gene>
<keyword evidence="4" id="KW-1185">Reference proteome</keyword>
<evidence type="ECO:0000313" key="3">
    <source>
        <dbReference type="EMBL" id="KAE8762613.1"/>
    </source>
</evidence>
<comment type="caution">
    <text evidence="3">The sequence shown here is derived from an EMBL/GenBank/DDBJ whole genome shotgun (WGS) entry which is preliminary data.</text>
</comment>
<proteinExistence type="predicted"/>
<evidence type="ECO:0000256" key="1">
    <source>
        <dbReference type="ARBA" id="ARBA00022679"/>
    </source>
</evidence>
<dbReference type="Pfam" id="PF21036">
    <property type="entry name" value="EryCIII-like_N"/>
    <property type="match status" value="1"/>
</dbReference>
<dbReference type="EMBL" id="WHJE01000145">
    <property type="protein sequence ID" value="KAE8762613.1"/>
    <property type="molecule type" value="Genomic_DNA"/>
</dbReference>
<dbReference type="SUPFAM" id="SSF53756">
    <property type="entry name" value="UDP-Glycosyltransferase/glycogen phosphorylase"/>
    <property type="match status" value="1"/>
</dbReference>
<dbReference type="Gene3D" id="3.40.50.2000">
    <property type="entry name" value="Glycogen Phosphorylase B"/>
    <property type="match status" value="1"/>
</dbReference>
<evidence type="ECO:0000259" key="2">
    <source>
        <dbReference type="Pfam" id="PF21036"/>
    </source>
</evidence>
<accession>A0A7J5UL49</accession>
<dbReference type="GO" id="GO:0016740">
    <property type="term" value="F:transferase activity"/>
    <property type="evidence" value="ECO:0007669"/>
    <property type="project" value="UniProtKB-KW"/>
</dbReference>
<feature type="domain" description="Erythromycin biosynthesis protein CIII-like N-terminal" evidence="2">
    <location>
        <begin position="23"/>
        <end position="143"/>
    </location>
</feature>
<reference evidence="3 4" key="1">
    <citation type="submission" date="2019-10" db="EMBL/GenBank/DDBJ databases">
        <title>Georgenia wutianyii sp. nov. and Georgenia yuyongxinii sp. nov. isolated from plateau pika (Ochotona curzoniae) in the Qinghai-Tibet plateau of China.</title>
        <authorList>
            <person name="Tian Z."/>
        </authorList>
    </citation>
    <scope>NUCLEOTIDE SEQUENCE [LARGE SCALE GENOMIC DNA]</scope>
    <source>
        <strain evidence="3 4">DSM 21501</strain>
    </source>
</reference>
<feature type="non-terminal residue" evidence="3">
    <location>
        <position position="201"/>
    </location>
</feature>
<dbReference type="InterPro" id="IPR048284">
    <property type="entry name" value="EryCIII-like_N"/>
</dbReference>
<keyword evidence="1 3" id="KW-0808">Transferase</keyword>